<dbReference type="AlphaFoldDB" id="A0AAD8IY17"/>
<sequence>MADEEAIFEDLANKSPLLLHYNPVHKKIPVLVHKGKPVNESLIILEYIDETWNEVHPMLPKDPFKKVEARFWAKFNEDKLLPSIKIASLGHGKEKEYARVLVPEYLKYVGEQLEGKKFFGGWPI</sequence>
<reference evidence="3" key="2">
    <citation type="submission" date="2023-05" db="EMBL/GenBank/DDBJ databases">
        <authorList>
            <person name="Schelkunov M.I."/>
        </authorList>
    </citation>
    <scope>NUCLEOTIDE SEQUENCE</scope>
    <source>
        <strain evidence="3">Hsosn_3</strain>
        <tissue evidence="3">Leaf</tissue>
    </source>
</reference>
<evidence type="ECO:0000259" key="2">
    <source>
        <dbReference type="PROSITE" id="PS50404"/>
    </source>
</evidence>
<keyword evidence="4" id="KW-1185">Reference proteome</keyword>
<comment type="subcellular location">
    <subcellularLocation>
        <location evidence="1">Cytoplasm</location>
        <location evidence="1">Cytosol</location>
    </subcellularLocation>
</comment>
<comment type="caution">
    <text evidence="3">The sequence shown here is derived from an EMBL/GenBank/DDBJ whole genome shotgun (WGS) entry which is preliminary data.</text>
</comment>
<organism evidence="3 4">
    <name type="scientific">Heracleum sosnowskyi</name>
    <dbReference type="NCBI Taxonomy" id="360622"/>
    <lineage>
        <taxon>Eukaryota</taxon>
        <taxon>Viridiplantae</taxon>
        <taxon>Streptophyta</taxon>
        <taxon>Embryophyta</taxon>
        <taxon>Tracheophyta</taxon>
        <taxon>Spermatophyta</taxon>
        <taxon>Magnoliopsida</taxon>
        <taxon>eudicotyledons</taxon>
        <taxon>Gunneridae</taxon>
        <taxon>Pentapetalae</taxon>
        <taxon>asterids</taxon>
        <taxon>campanulids</taxon>
        <taxon>Apiales</taxon>
        <taxon>Apiaceae</taxon>
        <taxon>Apioideae</taxon>
        <taxon>apioid superclade</taxon>
        <taxon>Tordylieae</taxon>
        <taxon>Tordyliinae</taxon>
        <taxon>Heracleum</taxon>
    </lineage>
</organism>
<comment type="function">
    <text evidence="1">Is involved in the conjugation of reduced glutathione to a wide number of exogenous and endogenous hydrophobic electrophiles.</text>
</comment>
<dbReference type="Gene3D" id="3.40.30.10">
    <property type="entry name" value="Glutaredoxin"/>
    <property type="match status" value="1"/>
</dbReference>
<evidence type="ECO:0000313" key="4">
    <source>
        <dbReference type="Proteomes" id="UP001237642"/>
    </source>
</evidence>
<evidence type="ECO:0000313" key="3">
    <source>
        <dbReference type="EMBL" id="KAK1392200.1"/>
    </source>
</evidence>
<protein>
    <recommendedName>
        <fullName evidence="1">Glutathione S-transferase</fullName>
        <ecNumber evidence="1">2.5.1.18</ecNumber>
    </recommendedName>
</protein>
<reference evidence="3" key="1">
    <citation type="submission" date="2023-02" db="EMBL/GenBank/DDBJ databases">
        <title>Genome of toxic invasive species Heracleum sosnowskyi carries increased number of genes despite the absence of recent whole-genome duplications.</title>
        <authorList>
            <person name="Schelkunov M."/>
            <person name="Shtratnikova V."/>
            <person name="Makarenko M."/>
            <person name="Klepikova A."/>
            <person name="Omelchenko D."/>
            <person name="Novikova G."/>
            <person name="Obukhova E."/>
            <person name="Bogdanov V."/>
            <person name="Penin A."/>
            <person name="Logacheva M."/>
        </authorList>
    </citation>
    <scope>NUCLEOTIDE SEQUENCE</scope>
    <source>
        <strain evidence="3">Hsosn_3</strain>
        <tissue evidence="3">Leaf</tissue>
    </source>
</reference>
<dbReference type="InterPro" id="IPR036282">
    <property type="entry name" value="Glutathione-S-Trfase_C_sf"/>
</dbReference>
<dbReference type="GO" id="GO:0006749">
    <property type="term" value="P:glutathione metabolic process"/>
    <property type="evidence" value="ECO:0007669"/>
    <property type="project" value="TreeGrafter"/>
</dbReference>
<dbReference type="InterPro" id="IPR045073">
    <property type="entry name" value="Omega/Tau-like"/>
</dbReference>
<dbReference type="SUPFAM" id="SSF52833">
    <property type="entry name" value="Thioredoxin-like"/>
    <property type="match status" value="1"/>
</dbReference>
<keyword evidence="1" id="KW-0808">Transferase</keyword>
<comment type="catalytic activity">
    <reaction evidence="1">
        <text>RX + glutathione = an S-substituted glutathione + a halide anion + H(+)</text>
        <dbReference type="Rhea" id="RHEA:16437"/>
        <dbReference type="ChEBI" id="CHEBI:15378"/>
        <dbReference type="ChEBI" id="CHEBI:16042"/>
        <dbReference type="ChEBI" id="CHEBI:17792"/>
        <dbReference type="ChEBI" id="CHEBI:57925"/>
        <dbReference type="ChEBI" id="CHEBI:90779"/>
        <dbReference type="EC" id="2.5.1.18"/>
    </reaction>
</comment>
<dbReference type="Pfam" id="PF02798">
    <property type="entry name" value="GST_N"/>
    <property type="match status" value="1"/>
</dbReference>
<dbReference type="InterPro" id="IPR004045">
    <property type="entry name" value="Glutathione_S-Trfase_N"/>
</dbReference>
<name>A0AAD8IY17_9APIA</name>
<evidence type="ECO:0000256" key="1">
    <source>
        <dbReference type="RuleBase" id="RU369102"/>
    </source>
</evidence>
<dbReference type="PANTHER" id="PTHR11260:SF762">
    <property type="entry name" value="GLUTATHIONE TRANSFERASE"/>
    <property type="match status" value="1"/>
</dbReference>
<dbReference type="GO" id="GO:0004364">
    <property type="term" value="F:glutathione transferase activity"/>
    <property type="evidence" value="ECO:0007669"/>
    <property type="project" value="UniProtKB-UniRule"/>
</dbReference>
<keyword evidence="1" id="KW-0963">Cytoplasm</keyword>
<accession>A0AAD8IY17</accession>
<gene>
    <name evidence="3" type="ORF">POM88_011256</name>
</gene>
<dbReference type="InterPro" id="IPR036249">
    <property type="entry name" value="Thioredoxin-like_sf"/>
</dbReference>
<dbReference type="Gene3D" id="1.20.1050.10">
    <property type="match status" value="1"/>
</dbReference>
<dbReference type="PANTHER" id="PTHR11260">
    <property type="entry name" value="GLUTATHIONE S-TRANSFERASE, GST, SUPERFAMILY, GST DOMAIN CONTAINING"/>
    <property type="match status" value="1"/>
</dbReference>
<proteinExistence type="inferred from homology"/>
<dbReference type="PROSITE" id="PS50404">
    <property type="entry name" value="GST_NTER"/>
    <property type="match status" value="1"/>
</dbReference>
<dbReference type="Proteomes" id="UP001237642">
    <property type="component" value="Unassembled WGS sequence"/>
</dbReference>
<dbReference type="EMBL" id="JAUIZM010000003">
    <property type="protein sequence ID" value="KAK1392200.1"/>
    <property type="molecule type" value="Genomic_DNA"/>
</dbReference>
<dbReference type="SUPFAM" id="SSF47616">
    <property type="entry name" value="GST C-terminal domain-like"/>
    <property type="match status" value="1"/>
</dbReference>
<feature type="domain" description="GST N-terminal" evidence="2">
    <location>
        <begin position="1"/>
        <end position="56"/>
    </location>
</feature>
<dbReference type="GO" id="GO:0005829">
    <property type="term" value="C:cytosol"/>
    <property type="evidence" value="ECO:0007669"/>
    <property type="project" value="UniProtKB-SubCell"/>
</dbReference>
<comment type="similarity">
    <text evidence="1">Belongs to the GST superfamily.</text>
</comment>
<dbReference type="EC" id="2.5.1.18" evidence="1"/>